<keyword evidence="2" id="KW-1185">Reference proteome</keyword>
<reference evidence="1 2" key="1">
    <citation type="submission" date="2016-10" db="EMBL/GenBank/DDBJ databases">
        <authorList>
            <person name="de Groot N.N."/>
        </authorList>
    </citation>
    <scope>NUCLEOTIDE SEQUENCE [LARGE SCALE GENOMIC DNA]</scope>
    <source>
        <strain evidence="1 2">CGMCC 4.5506</strain>
    </source>
</reference>
<dbReference type="KEGG" id="pmad:BAY61_14540"/>
<sequence length="107" mass="11118">MWASSDVVSIGVWVSPIVDLGRVGVHLAYPTADLGGQDSDLRVLHADLAVPDADLAVLNAELGHLSADLGVLGGGLADVRGTRGARRTGGGWFGHAPVCSYTYNMYV</sequence>
<evidence type="ECO:0000313" key="2">
    <source>
        <dbReference type="Proteomes" id="UP000199494"/>
    </source>
</evidence>
<dbReference type="EMBL" id="FMZE01000001">
    <property type="protein sequence ID" value="SDC32051.1"/>
    <property type="molecule type" value="Genomic_DNA"/>
</dbReference>
<dbReference type="STRING" id="530584.SAMN05421630_1011288"/>
<dbReference type="Proteomes" id="UP000199494">
    <property type="component" value="Unassembled WGS sequence"/>
</dbReference>
<gene>
    <name evidence="1" type="ORF">SAMN05421630_1011288</name>
</gene>
<proteinExistence type="predicted"/>
<organism evidence="1 2">
    <name type="scientific">Prauserella marina</name>
    <dbReference type="NCBI Taxonomy" id="530584"/>
    <lineage>
        <taxon>Bacteria</taxon>
        <taxon>Bacillati</taxon>
        <taxon>Actinomycetota</taxon>
        <taxon>Actinomycetes</taxon>
        <taxon>Pseudonocardiales</taxon>
        <taxon>Pseudonocardiaceae</taxon>
        <taxon>Prauserella</taxon>
    </lineage>
</organism>
<accession>A0A222VQ26</accession>
<dbReference type="AlphaFoldDB" id="A0A222VQ26"/>
<evidence type="ECO:0000313" key="1">
    <source>
        <dbReference type="EMBL" id="SDC32051.1"/>
    </source>
</evidence>
<protein>
    <submittedName>
        <fullName evidence="1">Uncharacterized protein</fullName>
    </submittedName>
</protein>
<name>A0A222VQ26_9PSEU</name>